<evidence type="ECO:0000313" key="6">
    <source>
        <dbReference type="Proteomes" id="UP001596083"/>
    </source>
</evidence>
<comment type="caution">
    <text evidence="5">The sequence shown here is derived from an EMBL/GenBank/DDBJ whole genome shotgun (WGS) entry which is preliminary data.</text>
</comment>
<dbReference type="Gene3D" id="2.60.130.10">
    <property type="entry name" value="Aromatic compound dioxygenase"/>
    <property type="match status" value="1"/>
</dbReference>
<dbReference type="RefSeq" id="WP_390320848.1">
    <property type="nucleotide sequence ID" value="NZ_JBHSPB010000027.1"/>
</dbReference>
<protein>
    <submittedName>
        <fullName evidence="5">Protocatechuate 3,4-dioxygenase subunit alpha</fullName>
        <ecNumber evidence="5">1.13.11.3</ecNumber>
    </submittedName>
</protein>
<accession>A0ABW0Z6D9</accession>
<name>A0ABW0Z6D9_9ACTN</name>
<evidence type="ECO:0000259" key="4">
    <source>
        <dbReference type="Pfam" id="PF00775"/>
    </source>
</evidence>
<dbReference type="PANTHER" id="PTHR33711">
    <property type="entry name" value="DIOXYGENASE, PUTATIVE (AFU_ORTHOLOGUE AFUA_2G02910)-RELATED"/>
    <property type="match status" value="1"/>
</dbReference>
<dbReference type="EMBL" id="JBHSPB010000027">
    <property type="protein sequence ID" value="MFC5724386.1"/>
    <property type="molecule type" value="Genomic_DNA"/>
</dbReference>
<keyword evidence="2" id="KW-0223">Dioxygenase</keyword>
<evidence type="ECO:0000256" key="3">
    <source>
        <dbReference type="ARBA" id="ARBA00023002"/>
    </source>
</evidence>
<reference evidence="6" key="1">
    <citation type="journal article" date="2019" name="Int. J. Syst. Evol. Microbiol.">
        <title>The Global Catalogue of Microorganisms (GCM) 10K type strain sequencing project: providing services to taxonomists for standard genome sequencing and annotation.</title>
        <authorList>
            <consortium name="The Broad Institute Genomics Platform"/>
            <consortium name="The Broad Institute Genome Sequencing Center for Infectious Disease"/>
            <person name="Wu L."/>
            <person name="Ma J."/>
        </authorList>
    </citation>
    <scope>NUCLEOTIDE SEQUENCE [LARGE SCALE GENOMIC DNA]</scope>
    <source>
        <strain evidence="6">CGMCC 4.7304</strain>
    </source>
</reference>
<dbReference type="Pfam" id="PF00775">
    <property type="entry name" value="Dioxygenase_C"/>
    <property type="match status" value="1"/>
</dbReference>
<dbReference type="GO" id="GO:0018578">
    <property type="term" value="F:protocatechuate 3,4-dioxygenase activity"/>
    <property type="evidence" value="ECO:0007669"/>
    <property type="project" value="UniProtKB-EC"/>
</dbReference>
<evidence type="ECO:0000313" key="5">
    <source>
        <dbReference type="EMBL" id="MFC5724386.1"/>
    </source>
</evidence>
<dbReference type="PANTHER" id="PTHR33711:SF9">
    <property type="entry name" value="PROTOCATECHUATE 3,4-DIOXYGENASE ALPHA CHAIN"/>
    <property type="match status" value="1"/>
</dbReference>
<evidence type="ECO:0000256" key="1">
    <source>
        <dbReference type="ARBA" id="ARBA00007825"/>
    </source>
</evidence>
<keyword evidence="3 5" id="KW-0560">Oxidoreductase</keyword>
<sequence>MTPERALPATPAQTVGPYFGFALPAPGAAGLAPAGHPEAVTVHGYVYDGEGAPVTDALLEFWQTGPGGAPPRAPGALRRDGAARTAFTGFGRVPTDAEGHYALRTLPPGGAPYLAVALFTRGLTHHLRTRAYFALPGDDPLLAALPQERRATLLAAPDPALPRGHRFDVRLGGTAETVFLTYPPDPA</sequence>
<dbReference type="NCBIfam" id="TIGR02423">
    <property type="entry name" value="protocat_alph"/>
    <property type="match status" value="1"/>
</dbReference>
<dbReference type="EC" id="1.13.11.3" evidence="5"/>
<organism evidence="5 6">
    <name type="scientific">Streptomyces gamaensis</name>
    <dbReference type="NCBI Taxonomy" id="1763542"/>
    <lineage>
        <taxon>Bacteria</taxon>
        <taxon>Bacillati</taxon>
        <taxon>Actinomycetota</taxon>
        <taxon>Actinomycetes</taxon>
        <taxon>Kitasatosporales</taxon>
        <taxon>Streptomycetaceae</taxon>
        <taxon>Streptomyces</taxon>
    </lineage>
</organism>
<comment type="similarity">
    <text evidence="1">Belongs to the intradiol ring-cleavage dioxygenase family.</text>
</comment>
<evidence type="ECO:0000256" key="2">
    <source>
        <dbReference type="ARBA" id="ARBA00022964"/>
    </source>
</evidence>
<dbReference type="InterPro" id="IPR015889">
    <property type="entry name" value="Intradiol_dOase_core"/>
</dbReference>
<dbReference type="SUPFAM" id="SSF49482">
    <property type="entry name" value="Aromatic compound dioxygenase"/>
    <property type="match status" value="1"/>
</dbReference>
<feature type="domain" description="Intradiol ring-cleavage dioxygenases" evidence="4">
    <location>
        <begin position="38"/>
        <end position="112"/>
    </location>
</feature>
<dbReference type="InterPro" id="IPR050770">
    <property type="entry name" value="Intradiol_RC_Dioxygenase"/>
</dbReference>
<dbReference type="InterPro" id="IPR000627">
    <property type="entry name" value="Intradiol_dOase_C"/>
</dbReference>
<keyword evidence="6" id="KW-1185">Reference proteome</keyword>
<dbReference type="Proteomes" id="UP001596083">
    <property type="component" value="Unassembled WGS sequence"/>
</dbReference>
<proteinExistence type="inferred from homology"/>
<gene>
    <name evidence="5" type="primary">pcaG</name>
    <name evidence="5" type="ORF">ACFP1Z_29955</name>
</gene>
<dbReference type="InterPro" id="IPR012786">
    <property type="entry name" value="Protocat_dOase_a"/>
</dbReference>